<feature type="transmembrane region" description="Helical" evidence="6">
    <location>
        <begin position="332"/>
        <end position="360"/>
    </location>
</feature>
<evidence type="ECO:0000256" key="6">
    <source>
        <dbReference type="SAM" id="Phobius"/>
    </source>
</evidence>
<dbReference type="InterPro" id="IPR003474">
    <property type="entry name" value="Glcn_transporter"/>
</dbReference>
<sequence>MQLAVIGFILMLVLMYVLIREKLSPPVAFILLPLIAAVVAGCNMEAIAGFIKDGMATMLSTAILFIFSISYFTLMSDAGLFDPIINFLIKRTGKGLTTIFLAIVLTTFVAHLDGSGATTFLIVVPAFLPICKKVGIRPQALLGSMCGAYATMNIVPWGGPTMRAASVAGIEAGDLYAFIGPGVIAIALMAFVIAYIVSKIEKKRGAGTAVIESNATGAVNEAETEGKKVKKGIYYFNLILTLTMLVVLFIDQPLPLYSVFMLAFAVALVVNFPNVKDQNHKIKHYGTNAMVMCMTLFSVGIFMGVISGSGMVEAMATTIVNVLPAGLSPHMHWIMALFAVPLMMILGTDAFYYALLPIIIGVVEPFGVAPEIVAATFLLTATFGTPVSPSVAAVYVGLGLTDVSIGDHIKYSLRLVWPASMAVLIISTILGVIKF</sequence>
<dbReference type="RefSeq" id="WP_156703746.1">
    <property type="nucleotide sequence ID" value="NZ_CACRTF010000017.1"/>
</dbReference>
<accession>A0A6N2WV18</accession>
<protein>
    <submittedName>
        <fullName evidence="8">Citrate transporter</fullName>
    </submittedName>
</protein>
<dbReference type="GO" id="GO:0005886">
    <property type="term" value="C:plasma membrane"/>
    <property type="evidence" value="ECO:0007669"/>
    <property type="project" value="TreeGrafter"/>
</dbReference>
<keyword evidence="2" id="KW-0813">Transport</keyword>
<dbReference type="NCBIfam" id="TIGR00784">
    <property type="entry name" value="citMHS"/>
    <property type="match status" value="1"/>
</dbReference>
<feature type="transmembrane region" description="Helical" evidence="6">
    <location>
        <begin position="29"/>
        <end position="51"/>
    </location>
</feature>
<feature type="transmembrane region" description="Helical" evidence="6">
    <location>
        <begin position="372"/>
        <end position="395"/>
    </location>
</feature>
<evidence type="ECO:0000256" key="5">
    <source>
        <dbReference type="ARBA" id="ARBA00023136"/>
    </source>
</evidence>
<reference evidence="8" key="1">
    <citation type="submission" date="2019-11" db="EMBL/GenBank/DDBJ databases">
        <authorList>
            <person name="Feng L."/>
        </authorList>
    </citation>
    <scope>NUCLEOTIDE SEQUENCE</scope>
    <source>
        <strain evidence="8">CbolteaeLFYP116</strain>
    </source>
</reference>
<feature type="transmembrane region" description="Helical" evidence="6">
    <location>
        <begin position="178"/>
        <end position="197"/>
    </location>
</feature>
<dbReference type="EMBL" id="CACRTF010000017">
    <property type="protein sequence ID" value="VYT45590.1"/>
    <property type="molecule type" value="Genomic_DNA"/>
</dbReference>
<feature type="transmembrane region" description="Helical" evidence="6">
    <location>
        <begin position="140"/>
        <end position="158"/>
    </location>
</feature>
<dbReference type="GO" id="GO:0015128">
    <property type="term" value="F:gluconate transmembrane transporter activity"/>
    <property type="evidence" value="ECO:0007669"/>
    <property type="project" value="InterPro"/>
</dbReference>
<feature type="transmembrane region" description="Helical" evidence="6">
    <location>
        <begin position="287"/>
        <end position="312"/>
    </location>
</feature>
<evidence type="ECO:0000256" key="2">
    <source>
        <dbReference type="ARBA" id="ARBA00022448"/>
    </source>
</evidence>
<feature type="transmembrane region" description="Helical" evidence="6">
    <location>
        <begin position="415"/>
        <end position="433"/>
    </location>
</feature>
<dbReference type="Pfam" id="PF03600">
    <property type="entry name" value="CitMHS"/>
    <property type="match status" value="1"/>
</dbReference>
<feature type="transmembrane region" description="Helical" evidence="6">
    <location>
        <begin position="256"/>
        <end position="275"/>
    </location>
</feature>
<keyword evidence="3 6" id="KW-0812">Transmembrane</keyword>
<evidence type="ECO:0000256" key="3">
    <source>
        <dbReference type="ARBA" id="ARBA00022692"/>
    </source>
</evidence>
<evidence type="ECO:0000256" key="1">
    <source>
        <dbReference type="ARBA" id="ARBA00004141"/>
    </source>
</evidence>
<dbReference type="InterPro" id="IPR004680">
    <property type="entry name" value="Cit_transptr-like_dom"/>
</dbReference>
<evidence type="ECO:0000256" key="4">
    <source>
        <dbReference type="ARBA" id="ARBA00022989"/>
    </source>
</evidence>
<dbReference type="AlphaFoldDB" id="A0A6N2WV18"/>
<feature type="transmembrane region" description="Helical" evidence="6">
    <location>
        <begin position="233"/>
        <end position="250"/>
    </location>
</feature>
<name>A0A6N2WV18_9FIRM</name>
<dbReference type="PANTHER" id="PTHR30354:SF26">
    <property type="entry name" value="TRANSPORTER, PUTATIVE-RELATED"/>
    <property type="match status" value="1"/>
</dbReference>
<gene>
    <name evidence="8" type="primary">citN</name>
    <name evidence="8" type="ORF">CBLFYP116_04001</name>
</gene>
<feature type="transmembrane region" description="Helical" evidence="6">
    <location>
        <begin position="95"/>
        <end position="128"/>
    </location>
</feature>
<evidence type="ECO:0000259" key="7">
    <source>
        <dbReference type="Pfam" id="PF03600"/>
    </source>
</evidence>
<proteinExistence type="predicted"/>
<dbReference type="PANTHER" id="PTHR30354">
    <property type="entry name" value="GNT FAMILY GLUCONATE TRANSPORTER"/>
    <property type="match status" value="1"/>
</dbReference>
<feature type="domain" description="Citrate transporter-like" evidence="7">
    <location>
        <begin position="17"/>
        <end position="376"/>
    </location>
</feature>
<dbReference type="InterPro" id="IPR014738">
    <property type="entry name" value="Citrate_transporter"/>
</dbReference>
<dbReference type="GO" id="GO:0015137">
    <property type="term" value="F:citrate transmembrane transporter activity"/>
    <property type="evidence" value="ECO:0007669"/>
    <property type="project" value="InterPro"/>
</dbReference>
<comment type="subcellular location">
    <subcellularLocation>
        <location evidence="1">Membrane</location>
        <topology evidence="1">Multi-pass membrane protein</topology>
    </subcellularLocation>
</comment>
<evidence type="ECO:0000313" key="8">
    <source>
        <dbReference type="EMBL" id="VYT45590.1"/>
    </source>
</evidence>
<keyword evidence="5 6" id="KW-0472">Membrane</keyword>
<organism evidence="8">
    <name type="scientific">Enterocloster bolteae</name>
    <dbReference type="NCBI Taxonomy" id="208479"/>
    <lineage>
        <taxon>Bacteria</taxon>
        <taxon>Bacillati</taxon>
        <taxon>Bacillota</taxon>
        <taxon>Clostridia</taxon>
        <taxon>Lachnospirales</taxon>
        <taxon>Lachnospiraceae</taxon>
        <taxon>Enterocloster</taxon>
    </lineage>
</organism>
<feature type="transmembrane region" description="Helical" evidence="6">
    <location>
        <begin position="58"/>
        <end position="75"/>
    </location>
</feature>
<keyword evidence="4 6" id="KW-1133">Transmembrane helix</keyword>